<organism evidence="9 10">
    <name type="scientific">Halopenitus salinus</name>
    <dbReference type="NCBI Taxonomy" id="1198295"/>
    <lineage>
        <taxon>Archaea</taxon>
        <taxon>Methanobacteriati</taxon>
        <taxon>Methanobacteriota</taxon>
        <taxon>Stenosarchaea group</taxon>
        <taxon>Halobacteria</taxon>
        <taxon>Halobacteriales</taxon>
        <taxon>Haloferacaceae</taxon>
        <taxon>Halopenitus</taxon>
    </lineage>
</organism>
<dbReference type="InterPro" id="IPR035906">
    <property type="entry name" value="MetI-like_sf"/>
</dbReference>
<evidence type="ECO:0000256" key="3">
    <source>
        <dbReference type="ARBA" id="ARBA00022475"/>
    </source>
</evidence>
<dbReference type="SUPFAM" id="SSF161098">
    <property type="entry name" value="MetI-like"/>
    <property type="match status" value="1"/>
</dbReference>
<feature type="transmembrane region" description="Helical" evidence="7">
    <location>
        <begin position="145"/>
        <end position="165"/>
    </location>
</feature>
<feature type="transmembrane region" description="Helical" evidence="7">
    <location>
        <begin position="186"/>
        <end position="211"/>
    </location>
</feature>
<feature type="transmembrane region" description="Helical" evidence="7">
    <location>
        <begin position="79"/>
        <end position="100"/>
    </location>
</feature>
<dbReference type="InterPro" id="IPR050901">
    <property type="entry name" value="BP-dep_ABC_trans_perm"/>
</dbReference>
<dbReference type="InterPro" id="IPR000515">
    <property type="entry name" value="MetI-like"/>
</dbReference>
<keyword evidence="5 7" id="KW-1133">Transmembrane helix</keyword>
<sequence>MDLKKTFNYSRLATRGAVAVLLALWMVWIWGPLVWDLFVGLSVEPQTAPPSLLPDEFTFEHYRNVIVDEGMPIYIRNSVIVTAVSTTVSVAVGALAAYALTRYDPGDGQVSFFILSMRFLPPIAIAIPIYMMFVGIGWINTWRVLMIAYLPIGIPISTWIMLIFFQRIPKELEEASRVDGWSRIQTWRRVVLPLAAPGISSAAILTAILMWNEYVLALVLTTTQDAQTIPIYLAGFVTTRGILWGRMGAATMIAITPIVILAFIAQERLVAGFTLE</sequence>
<dbReference type="PANTHER" id="PTHR32243">
    <property type="entry name" value="MALTOSE TRANSPORT SYSTEM PERMEASE-RELATED"/>
    <property type="match status" value="1"/>
</dbReference>
<feature type="transmembrane region" description="Helical" evidence="7">
    <location>
        <begin position="112"/>
        <end position="139"/>
    </location>
</feature>
<evidence type="ECO:0000256" key="4">
    <source>
        <dbReference type="ARBA" id="ARBA00022692"/>
    </source>
</evidence>
<keyword evidence="4 7" id="KW-0812">Transmembrane</keyword>
<evidence type="ECO:0000256" key="1">
    <source>
        <dbReference type="ARBA" id="ARBA00004651"/>
    </source>
</evidence>
<keyword evidence="6 7" id="KW-0472">Membrane</keyword>
<comment type="similarity">
    <text evidence="7">Belongs to the binding-protein-dependent transport system permease family.</text>
</comment>
<feature type="transmembrane region" description="Helical" evidence="7">
    <location>
        <begin position="12"/>
        <end position="31"/>
    </location>
</feature>
<keyword evidence="3" id="KW-1003">Cell membrane</keyword>
<dbReference type="Proteomes" id="UP001596296">
    <property type="component" value="Unassembled WGS sequence"/>
</dbReference>
<comment type="caution">
    <text evidence="9">The sequence shown here is derived from an EMBL/GenBank/DDBJ whole genome shotgun (WGS) entry which is preliminary data.</text>
</comment>
<dbReference type="PANTHER" id="PTHR32243:SF18">
    <property type="entry name" value="INNER MEMBRANE ABC TRANSPORTER PERMEASE PROTEIN YCJP"/>
    <property type="match status" value="1"/>
</dbReference>
<reference evidence="9 10" key="1">
    <citation type="journal article" date="2019" name="Int. J. Syst. Evol. Microbiol.">
        <title>The Global Catalogue of Microorganisms (GCM) 10K type strain sequencing project: providing services to taxonomists for standard genome sequencing and annotation.</title>
        <authorList>
            <consortium name="The Broad Institute Genomics Platform"/>
            <consortium name="The Broad Institute Genome Sequencing Center for Infectious Disease"/>
            <person name="Wu L."/>
            <person name="Ma J."/>
        </authorList>
    </citation>
    <scope>NUCLEOTIDE SEQUENCE [LARGE SCALE GENOMIC DNA]</scope>
    <source>
        <strain evidence="9 10">SKJ47</strain>
    </source>
</reference>
<protein>
    <submittedName>
        <fullName evidence="9">Carbohydrate ABC transporter permease</fullName>
    </submittedName>
</protein>
<dbReference type="CDD" id="cd06261">
    <property type="entry name" value="TM_PBP2"/>
    <property type="match status" value="1"/>
</dbReference>
<evidence type="ECO:0000256" key="5">
    <source>
        <dbReference type="ARBA" id="ARBA00022989"/>
    </source>
</evidence>
<proteinExistence type="inferred from homology"/>
<evidence type="ECO:0000313" key="10">
    <source>
        <dbReference type="Proteomes" id="UP001596296"/>
    </source>
</evidence>
<comment type="subcellular location">
    <subcellularLocation>
        <location evidence="1 7">Cell membrane</location>
        <topology evidence="1 7">Multi-pass membrane protein</topology>
    </subcellularLocation>
</comment>
<keyword evidence="10" id="KW-1185">Reference proteome</keyword>
<dbReference type="EMBL" id="JBHSXL010000001">
    <property type="protein sequence ID" value="MFC6891204.1"/>
    <property type="molecule type" value="Genomic_DNA"/>
</dbReference>
<dbReference type="Gene3D" id="1.10.3720.10">
    <property type="entry name" value="MetI-like"/>
    <property type="match status" value="1"/>
</dbReference>
<dbReference type="AlphaFoldDB" id="A0ABD5UP49"/>
<evidence type="ECO:0000259" key="8">
    <source>
        <dbReference type="PROSITE" id="PS50928"/>
    </source>
</evidence>
<evidence type="ECO:0000256" key="2">
    <source>
        <dbReference type="ARBA" id="ARBA00022448"/>
    </source>
</evidence>
<dbReference type="RefSeq" id="WP_379739103.1">
    <property type="nucleotide sequence ID" value="NZ_JBHSVN010000001.1"/>
</dbReference>
<dbReference type="GO" id="GO:0005886">
    <property type="term" value="C:plasma membrane"/>
    <property type="evidence" value="ECO:0007669"/>
    <property type="project" value="UniProtKB-SubCell"/>
</dbReference>
<name>A0ABD5UP49_9EURY</name>
<evidence type="ECO:0000256" key="7">
    <source>
        <dbReference type="RuleBase" id="RU363032"/>
    </source>
</evidence>
<feature type="domain" description="ABC transmembrane type-1" evidence="8">
    <location>
        <begin position="75"/>
        <end position="265"/>
    </location>
</feature>
<feature type="transmembrane region" description="Helical" evidence="7">
    <location>
        <begin position="243"/>
        <end position="265"/>
    </location>
</feature>
<keyword evidence="2 7" id="KW-0813">Transport</keyword>
<accession>A0ABD5UP49</accession>
<dbReference type="PROSITE" id="PS50928">
    <property type="entry name" value="ABC_TM1"/>
    <property type="match status" value="1"/>
</dbReference>
<evidence type="ECO:0000256" key="6">
    <source>
        <dbReference type="ARBA" id="ARBA00023136"/>
    </source>
</evidence>
<evidence type="ECO:0000313" key="9">
    <source>
        <dbReference type="EMBL" id="MFC6891204.1"/>
    </source>
</evidence>
<gene>
    <name evidence="9" type="ORF">ACFQE9_00950</name>
</gene>
<dbReference type="Pfam" id="PF00528">
    <property type="entry name" value="BPD_transp_1"/>
    <property type="match status" value="1"/>
</dbReference>